<gene>
    <name evidence="2" type="primary">FGENESH: predicted gene_2.110</name>
    <name evidence="2" type="ORF">BN2166_0009410</name>
</gene>
<name>A0A0K3C986_RHOTO</name>
<proteinExistence type="predicted"/>
<reference evidence="2 3" key="1">
    <citation type="submission" date="2015-07" db="EMBL/GenBank/DDBJ databases">
        <authorList>
            <person name="Cajimat M.N.B."/>
            <person name="Milazzo M.L."/>
            <person name="Fulhorst C.F."/>
        </authorList>
    </citation>
    <scope>NUCLEOTIDE SEQUENCE [LARGE SCALE GENOMIC DNA]</scope>
    <source>
        <strain evidence="2">Single colony</strain>
    </source>
</reference>
<dbReference type="SUPFAM" id="SSF52540">
    <property type="entry name" value="P-loop containing nucleoside triphosphate hydrolases"/>
    <property type="match status" value="1"/>
</dbReference>
<keyword evidence="3" id="KW-1185">Reference proteome</keyword>
<evidence type="ECO:0000259" key="1">
    <source>
        <dbReference type="Pfam" id="PF00004"/>
    </source>
</evidence>
<accession>A0A0K3C986</accession>
<feature type="non-terminal residue" evidence="2">
    <location>
        <position position="1"/>
    </location>
</feature>
<organism evidence="2 3">
    <name type="scientific">Rhodotorula toruloides</name>
    <name type="common">Yeast</name>
    <name type="synonym">Rhodosporidium toruloides</name>
    <dbReference type="NCBI Taxonomy" id="5286"/>
    <lineage>
        <taxon>Eukaryota</taxon>
        <taxon>Fungi</taxon>
        <taxon>Dikarya</taxon>
        <taxon>Basidiomycota</taxon>
        <taxon>Pucciniomycotina</taxon>
        <taxon>Microbotryomycetes</taxon>
        <taxon>Sporidiobolales</taxon>
        <taxon>Sporidiobolaceae</taxon>
        <taxon>Rhodotorula</taxon>
    </lineage>
</organism>
<evidence type="ECO:0000313" key="3">
    <source>
        <dbReference type="Proteomes" id="UP000199069"/>
    </source>
</evidence>
<dbReference type="Proteomes" id="UP000199069">
    <property type="component" value="Unassembled WGS sequence"/>
</dbReference>
<dbReference type="PANTHER" id="PTHR46411">
    <property type="entry name" value="FAMILY ATPASE, PUTATIVE-RELATED"/>
    <property type="match status" value="1"/>
</dbReference>
<dbReference type="GO" id="GO:0016887">
    <property type="term" value="F:ATP hydrolysis activity"/>
    <property type="evidence" value="ECO:0007669"/>
    <property type="project" value="InterPro"/>
</dbReference>
<sequence>TASDSPVLFHAFQRTFTGAAKHDSYVWLEIVSPGLLKALKAVFPTLASLYKSVPGREALQSIASSPAVDSLLHYVEGSFAYVPLRLTRRAQSHGISSGEEIGGDLETMAVTLNSWTDWLMGEGQVVIDVKSFWRCNPTHNQWRCVSYSRLVGISYTCFRPLSTGSHFVPRQVERGGDGRRCRGEGRKGNGLVMAFHGAPGTGEMLTAEAVAEHLRRPLYVVSAGELGTTTQTLENQLKNVLENRADQPRMQADIFLTKHDIFDEAFLSRFAVVLRFDELDEPSRWILWERFLLKATSSSSTSLSAFDLSHLTSFRLNGCNIKHII</sequence>
<dbReference type="EMBL" id="CWKI01000002">
    <property type="protein sequence ID" value="CTR05080.1"/>
    <property type="molecule type" value="Genomic_DNA"/>
</dbReference>
<evidence type="ECO:0000313" key="2">
    <source>
        <dbReference type="EMBL" id="CTR05080.1"/>
    </source>
</evidence>
<dbReference type="AlphaFoldDB" id="A0A0K3C986"/>
<dbReference type="InterPro" id="IPR027417">
    <property type="entry name" value="P-loop_NTPase"/>
</dbReference>
<dbReference type="Pfam" id="PF00004">
    <property type="entry name" value="AAA"/>
    <property type="match status" value="1"/>
</dbReference>
<dbReference type="PANTHER" id="PTHR46411:SF3">
    <property type="entry name" value="AAA+ ATPASE DOMAIN-CONTAINING PROTEIN"/>
    <property type="match status" value="1"/>
</dbReference>
<dbReference type="GO" id="GO:0005524">
    <property type="term" value="F:ATP binding"/>
    <property type="evidence" value="ECO:0007669"/>
    <property type="project" value="InterPro"/>
</dbReference>
<dbReference type="STRING" id="5286.A0A0K3C986"/>
<protein>
    <submittedName>
        <fullName evidence="2">FGENESH: predicted gene_2.110 protein</fullName>
    </submittedName>
</protein>
<dbReference type="Gene3D" id="3.40.50.300">
    <property type="entry name" value="P-loop containing nucleotide triphosphate hydrolases"/>
    <property type="match status" value="1"/>
</dbReference>
<dbReference type="InterPro" id="IPR003959">
    <property type="entry name" value="ATPase_AAA_core"/>
</dbReference>
<feature type="domain" description="ATPase AAA-type core" evidence="1">
    <location>
        <begin position="193"/>
        <end position="247"/>
    </location>
</feature>